<organism evidence="1 2">
    <name type="scientific">Paraburkholderia humisilvae</name>
    <dbReference type="NCBI Taxonomy" id="627669"/>
    <lineage>
        <taxon>Bacteria</taxon>
        <taxon>Pseudomonadati</taxon>
        <taxon>Pseudomonadota</taxon>
        <taxon>Betaproteobacteria</taxon>
        <taxon>Burkholderiales</taxon>
        <taxon>Burkholderiaceae</taxon>
        <taxon>Paraburkholderia</taxon>
    </lineage>
</organism>
<gene>
    <name evidence="1" type="ORF">LMG29542_02825</name>
</gene>
<proteinExistence type="predicted"/>
<dbReference type="Proteomes" id="UP000494363">
    <property type="component" value="Unassembled WGS sequence"/>
</dbReference>
<accession>A0A6J5DQM8</accession>
<protein>
    <submittedName>
        <fullName evidence="1">Uncharacterized protein</fullName>
    </submittedName>
</protein>
<evidence type="ECO:0000313" key="1">
    <source>
        <dbReference type="EMBL" id="CAB3756278.1"/>
    </source>
</evidence>
<dbReference type="AlphaFoldDB" id="A0A6J5DQM8"/>
<keyword evidence="2" id="KW-1185">Reference proteome</keyword>
<dbReference type="EMBL" id="CADIKH010000011">
    <property type="protein sequence ID" value="CAB3756278.1"/>
    <property type="molecule type" value="Genomic_DNA"/>
</dbReference>
<name>A0A6J5DQM8_9BURK</name>
<reference evidence="1 2" key="1">
    <citation type="submission" date="2020-04" db="EMBL/GenBank/DDBJ databases">
        <authorList>
            <person name="De Canck E."/>
        </authorList>
    </citation>
    <scope>NUCLEOTIDE SEQUENCE [LARGE SCALE GENOMIC DNA]</scope>
    <source>
        <strain evidence="1 2">LMG 29542</strain>
    </source>
</reference>
<evidence type="ECO:0000313" key="2">
    <source>
        <dbReference type="Proteomes" id="UP000494363"/>
    </source>
</evidence>
<sequence>MADSANNGALHPGAFSLSWSGGLEYGSRELSFDGEGKFYFAKGDTINDDTQTGVGVFVLNLQKSDLHELRTVAQNLCDKDIQGGGPETVDPPSTFSVVCLDEGGKAVRRSGSMQLIPERFNRSIFDVPFKLSERAWSEGSKIIKLDFETSAVEYKSGHYIVAVRFINSGTRWVKFKTPDQWGGTTVSGRLGVGAVNKVELDGEKKKVEGSWAFGLNNANLINRKEFEDGFVVLKAGDSKTLKFQVMPDYKALKGIYDFSGIAFMRIEYEGHGWGLATNVDLKPIKTRIKIDRDYPSTPEEREQWEQTHRTSMLRRPVKPGETFVEDGLYRAVRLIPDTNYRGLYLKPFKAGQVASIEDVRMPMESLNGVNIDGPVQWIWEASAPTPVKQWSFDIIEDTAQFCKPGVTCPRSGRWVPRVSVSSGFGPPEYQYQLAGIVTRRRGETMPPVDGKYAEWEWLGAAHG</sequence>